<feature type="transmembrane region" description="Helical" evidence="1">
    <location>
        <begin position="115"/>
        <end position="143"/>
    </location>
</feature>
<proteinExistence type="predicted"/>
<feature type="transmembrane region" description="Helical" evidence="1">
    <location>
        <begin position="81"/>
        <end position="103"/>
    </location>
</feature>
<dbReference type="AlphaFoldDB" id="A0A2U9IHA5"/>
<accession>A0A2U9IHA5</accession>
<sequence length="227" mass="25189">MNINIILYRPPMTTMTEVRLSDIVILNPVYFDTKLGIITLLPQVTQPGTYRPIYAAGIEGIYRLRRSGKYLKEAGSAFGRIVLSIIGGFILFFLIIAGASLMYSATSALTGNTFILSTISALIELFIGLGIIIGGIFGIIKIIKFARKARMPKTVEAELVIPWKTVKRISVTDEKQVNVGTLVNPIYKTIGNWHVLTDGSDYLIPEVDDPFNKLDYIKAKFNLTILD</sequence>
<evidence type="ECO:0000313" key="3">
    <source>
        <dbReference type="Proteomes" id="UP000248044"/>
    </source>
</evidence>
<keyword evidence="3" id="KW-1185">Reference proteome</keyword>
<organism evidence="2 3">
    <name type="scientific">Acidianus brierleyi</name>
    <dbReference type="NCBI Taxonomy" id="41673"/>
    <lineage>
        <taxon>Archaea</taxon>
        <taxon>Thermoproteota</taxon>
        <taxon>Thermoprotei</taxon>
        <taxon>Sulfolobales</taxon>
        <taxon>Sulfolobaceae</taxon>
        <taxon>Acidianus</taxon>
    </lineage>
</organism>
<keyword evidence="1" id="KW-0472">Membrane</keyword>
<gene>
    <name evidence="2" type="ORF">DFR85_13360</name>
</gene>
<dbReference type="KEGG" id="abri:DFR85_13360"/>
<evidence type="ECO:0000313" key="2">
    <source>
        <dbReference type="EMBL" id="AWR95433.1"/>
    </source>
</evidence>
<keyword evidence="1" id="KW-0812">Transmembrane</keyword>
<dbReference type="Proteomes" id="UP000248044">
    <property type="component" value="Chromosome"/>
</dbReference>
<protein>
    <recommendedName>
        <fullName evidence="4">Conjugative plasmid protein (PARN3)</fullName>
    </recommendedName>
</protein>
<evidence type="ECO:0000256" key="1">
    <source>
        <dbReference type="SAM" id="Phobius"/>
    </source>
</evidence>
<evidence type="ECO:0008006" key="4">
    <source>
        <dbReference type="Google" id="ProtNLM"/>
    </source>
</evidence>
<name>A0A2U9IHA5_9CREN</name>
<keyword evidence="1" id="KW-1133">Transmembrane helix</keyword>
<reference evidence="2 3" key="1">
    <citation type="submission" date="2018-05" db="EMBL/GenBank/DDBJ databases">
        <title>Complete Genome Sequences of Extremely Thermoacidophilic, Metal-Mobilizing Type-Strain Members of the Archaeal Family Sulfolobaceae: Acidianus brierleyi DSM-1651T, Acidianus sulfidivorans DSM-18786T, Metallosphaera hakonensis DSM-7519T, and Metallosphaera prunae DSM-10039T.</title>
        <authorList>
            <person name="Counts J.A."/>
            <person name="Kelly R.M."/>
        </authorList>
    </citation>
    <scope>NUCLEOTIDE SEQUENCE [LARGE SCALE GENOMIC DNA]</scope>
    <source>
        <strain evidence="2 3">DSM 1651</strain>
    </source>
</reference>
<dbReference type="EMBL" id="CP029289">
    <property type="protein sequence ID" value="AWR95433.1"/>
    <property type="molecule type" value="Genomic_DNA"/>
</dbReference>